<sequence length="303" mass="35546">MLDFLPAPLKGTLCVLLILLSTLILYPLLLLLAILKLIIPITPVRKLCTRGLNAIAFVWIENNGLFMRLLNRIEWDVELNANLSRNQWYFVTCNHQSWADILVTQVVLNRRIPLMKFFLKKELIWVPLLGIAWWALDFPFMKRYTQQQLMKKPHLRGKDLETTRKACEKFEYTPVAVFNFMEGTRFTPAKHEQQNSPYRNLLKPRSGGTGFVLGAMGNLMSIMLDITIVYPDGPGGIWDYLSGRTRRVIIRVDEKRIPEQFLGRDYQNDREFRIEFQKWISELWNNKDELIDRMKEQETANPS</sequence>
<evidence type="ECO:0000256" key="1">
    <source>
        <dbReference type="SAM" id="Phobius"/>
    </source>
</evidence>
<keyword evidence="3" id="KW-0012">Acyltransferase</keyword>
<evidence type="ECO:0000259" key="2">
    <source>
        <dbReference type="SMART" id="SM00563"/>
    </source>
</evidence>
<dbReference type="GO" id="GO:0016746">
    <property type="term" value="F:acyltransferase activity"/>
    <property type="evidence" value="ECO:0007669"/>
    <property type="project" value="UniProtKB-KW"/>
</dbReference>
<dbReference type="SUPFAM" id="SSF69593">
    <property type="entry name" value="Glycerol-3-phosphate (1)-acyltransferase"/>
    <property type="match status" value="1"/>
</dbReference>
<keyword evidence="1" id="KW-0472">Membrane</keyword>
<keyword evidence="3" id="KW-0808">Transferase</keyword>
<proteinExistence type="predicted"/>
<feature type="transmembrane region" description="Helical" evidence="1">
    <location>
        <begin position="15"/>
        <end position="39"/>
    </location>
</feature>
<feature type="domain" description="Phospholipid/glycerol acyltransferase" evidence="2">
    <location>
        <begin position="89"/>
        <end position="231"/>
    </location>
</feature>
<gene>
    <name evidence="3" type="ORF">CK501_13490</name>
</gene>
<name>A0A2A2F243_9GAMM</name>
<organism evidence="3 4">
    <name type="scientific">Halovibrio salipaludis</name>
    <dbReference type="NCBI Taxonomy" id="2032626"/>
    <lineage>
        <taxon>Bacteria</taxon>
        <taxon>Pseudomonadati</taxon>
        <taxon>Pseudomonadota</taxon>
        <taxon>Gammaproteobacteria</taxon>
        <taxon>Oceanospirillales</taxon>
        <taxon>Halomonadaceae</taxon>
        <taxon>Halovibrio</taxon>
    </lineage>
</organism>
<dbReference type="RefSeq" id="WP_095618267.1">
    <property type="nucleotide sequence ID" value="NZ_NSKD01000007.1"/>
</dbReference>
<keyword evidence="1" id="KW-1133">Transmembrane helix</keyword>
<comment type="caution">
    <text evidence="3">The sequence shown here is derived from an EMBL/GenBank/DDBJ whole genome shotgun (WGS) entry which is preliminary data.</text>
</comment>
<dbReference type="Pfam" id="PF01553">
    <property type="entry name" value="Acyltransferase"/>
    <property type="match status" value="1"/>
</dbReference>
<dbReference type="Proteomes" id="UP000218896">
    <property type="component" value="Unassembled WGS sequence"/>
</dbReference>
<dbReference type="PANTHER" id="PTHR10983:SF16">
    <property type="entry name" value="LYSOCARDIOLIPIN ACYLTRANSFERASE 1"/>
    <property type="match status" value="1"/>
</dbReference>
<dbReference type="AlphaFoldDB" id="A0A2A2F243"/>
<dbReference type="EMBL" id="NSKD01000007">
    <property type="protein sequence ID" value="PAU78695.1"/>
    <property type="molecule type" value="Genomic_DNA"/>
</dbReference>
<dbReference type="CDD" id="cd07990">
    <property type="entry name" value="LPLAT_LCLAT1-like"/>
    <property type="match status" value="1"/>
</dbReference>
<dbReference type="PANTHER" id="PTHR10983">
    <property type="entry name" value="1-ACYLGLYCEROL-3-PHOSPHATE ACYLTRANSFERASE-RELATED"/>
    <property type="match status" value="1"/>
</dbReference>
<evidence type="ECO:0000313" key="3">
    <source>
        <dbReference type="EMBL" id="PAU78695.1"/>
    </source>
</evidence>
<reference evidence="3 4" key="1">
    <citation type="submission" date="2017-08" db="EMBL/GenBank/DDBJ databases">
        <title>Halovibrio sewagensis sp. nov., isolated from wastewater of high salinity.</title>
        <authorList>
            <person name="Dong X."/>
            <person name="Zhang G."/>
        </authorList>
    </citation>
    <scope>NUCLEOTIDE SEQUENCE [LARGE SCALE GENOMIC DNA]</scope>
    <source>
        <strain evidence="3 4">YL5-2</strain>
    </source>
</reference>
<evidence type="ECO:0000313" key="4">
    <source>
        <dbReference type="Proteomes" id="UP000218896"/>
    </source>
</evidence>
<dbReference type="InterPro" id="IPR002123">
    <property type="entry name" value="Plipid/glycerol_acylTrfase"/>
</dbReference>
<dbReference type="SMART" id="SM00563">
    <property type="entry name" value="PlsC"/>
    <property type="match status" value="1"/>
</dbReference>
<protein>
    <submittedName>
        <fullName evidence="3">Acyltransferase</fullName>
    </submittedName>
</protein>
<keyword evidence="4" id="KW-1185">Reference proteome</keyword>
<accession>A0A2A2F243</accession>
<keyword evidence="1" id="KW-0812">Transmembrane</keyword>
<dbReference type="OrthoDB" id="319710at2"/>
<dbReference type="NCBIfam" id="NF010621">
    <property type="entry name" value="PRK14014.1"/>
    <property type="match status" value="1"/>
</dbReference>